<dbReference type="Proteomes" id="UP000824219">
    <property type="component" value="Linkage Group LG07"/>
</dbReference>
<protein>
    <submittedName>
        <fullName evidence="1">Uncharacterized protein</fullName>
    </submittedName>
</protein>
<accession>A0A9D3NX89</accession>
<proteinExistence type="predicted"/>
<comment type="caution">
    <text evidence="1">The sequence shown here is derived from an EMBL/GenBank/DDBJ whole genome shotgun (WGS) entry which is preliminary data.</text>
</comment>
<name>A0A9D3NX89_9TELE</name>
<organism evidence="1 2">
    <name type="scientific">Hemibagrus wyckioides</name>
    <dbReference type="NCBI Taxonomy" id="337641"/>
    <lineage>
        <taxon>Eukaryota</taxon>
        <taxon>Metazoa</taxon>
        <taxon>Chordata</taxon>
        <taxon>Craniata</taxon>
        <taxon>Vertebrata</taxon>
        <taxon>Euteleostomi</taxon>
        <taxon>Actinopterygii</taxon>
        <taxon>Neopterygii</taxon>
        <taxon>Teleostei</taxon>
        <taxon>Ostariophysi</taxon>
        <taxon>Siluriformes</taxon>
        <taxon>Bagridae</taxon>
        <taxon>Hemibagrus</taxon>
    </lineage>
</organism>
<sequence length="256" mass="27888">MRGSAAEPAGKHPGPAGGLLLGRSTLDSTECASSAEGGQGLVQLSSRATAFRLQFIQRLLTGPGDLVWRAAASGLLRTVQGLGLDRALFLMDTKMLDISGLPDFYRGFFKIWNCFKKQNKGCRTLHWPLEEPLVYSGRLDISSVTIPALSRTLISSGIITLRELVNIAGSDLSRAEDLAARMGLRSLRVVNQLLHRWKSALTSEERVQLMDYSHTETGPTEDEPFPQLNISPDLDGCAGPLLECRGEGEMDFGKET</sequence>
<evidence type="ECO:0000313" key="1">
    <source>
        <dbReference type="EMBL" id="KAG7330683.1"/>
    </source>
</evidence>
<dbReference type="AlphaFoldDB" id="A0A9D3NX89"/>
<dbReference type="EMBL" id="JAHKSW010000007">
    <property type="protein sequence ID" value="KAG7330683.1"/>
    <property type="molecule type" value="Genomic_DNA"/>
</dbReference>
<evidence type="ECO:0000313" key="2">
    <source>
        <dbReference type="Proteomes" id="UP000824219"/>
    </source>
</evidence>
<dbReference type="OrthoDB" id="416119at2759"/>
<keyword evidence="2" id="KW-1185">Reference proteome</keyword>
<gene>
    <name evidence="1" type="ORF">KOW79_006905</name>
</gene>
<reference evidence="1 2" key="1">
    <citation type="submission" date="2021-06" db="EMBL/GenBank/DDBJ databases">
        <title>Chromosome-level genome assembly of the red-tail catfish (Hemibagrus wyckioides).</title>
        <authorList>
            <person name="Shao F."/>
        </authorList>
    </citation>
    <scope>NUCLEOTIDE SEQUENCE [LARGE SCALE GENOMIC DNA]</scope>
    <source>
        <strain evidence="1">EC202008001</strain>
        <tissue evidence="1">Blood</tissue>
    </source>
</reference>